<dbReference type="SUPFAM" id="SSF82771">
    <property type="entry name" value="GIY-YIG endonuclease"/>
    <property type="match status" value="1"/>
</dbReference>
<accession>A0A3M9MPV8</accession>
<comment type="caution">
    <text evidence="2">The sequence shown here is derived from an EMBL/GenBank/DDBJ whole genome shotgun (WGS) entry which is preliminary data.</text>
</comment>
<proteinExistence type="predicted"/>
<dbReference type="Gene3D" id="3.40.1440.10">
    <property type="entry name" value="GIY-YIG endonuclease"/>
    <property type="match status" value="1"/>
</dbReference>
<dbReference type="EMBL" id="RJJD01000005">
    <property type="protein sequence ID" value="RNI26913.1"/>
    <property type="molecule type" value="Genomic_DNA"/>
</dbReference>
<dbReference type="InterPro" id="IPR035901">
    <property type="entry name" value="GIY-YIG_endonuc_sf"/>
</dbReference>
<gene>
    <name evidence="2" type="ORF">EFB08_10580</name>
</gene>
<dbReference type="Proteomes" id="UP000272117">
    <property type="component" value="Unassembled WGS sequence"/>
</dbReference>
<protein>
    <recommendedName>
        <fullName evidence="1">GIY-YIG domain-containing protein</fullName>
    </recommendedName>
</protein>
<evidence type="ECO:0000259" key="1">
    <source>
        <dbReference type="PROSITE" id="PS50164"/>
    </source>
</evidence>
<feature type="domain" description="GIY-YIG" evidence="1">
    <location>
        <begin position="39"/>
        <end position="139"/>
    </location>
</feature>
<dbReference type="InterPro" id="IPR000305">
    <property type="entry name" value="GIY-YIG_endonuc"/>
</dbReference>
<name>A0A3M9MPV8_9BACT</name>
<dbReference type="RefSeq" id="WP_123126920.1">
    <property type="nucleotide sequence ID" value="NZ_RJJD01000005.1"/>
</dbReference>
<dbReference type="PROSITE" id="PS50164">
    <property type="entry name" value="GIY_YIG"/>
    <property type="match status" value="1"/>
</dbReference>
<reference evidence="2 3" key="1">
    <citation type="submission" date="2018-11" db="EMBL/GenBank/DDBJ databases">
        <title>Rufibacter latericius sp. nov., isolated from water in Baiyang Lake.</title>
        <authorList>
            <person name="Yang Y."/>
        </authorList>
    </citation>
    <scope>NUCLEOTIDE SEQUENCE [LARGE SCALE GENOMIC DNA]</scope>
    <source>
        <strain evidence="2 3">R-22-1c-1</strain>
    </source>
</reference>
<organism evidence="2 3">
    <name type="scientific">Rufibacter latericius</name>
    <dbReference type="NCBI Taxonomy" id="2487040"/>
    <lineage>
        <taxon>Bacteria</taxon>
        <taxon>Pseudomonadati</taxon>
        <taxon>Bacteroidota</taxon>
        <taxon>Cytophagia</taxon>
        <taxon>Cytophagales</taxon>
        <taxon>Hymenobacteraceae</taxon>
        <taxon>Rufibacter</taxon>
    </lineage>
</organism>
<evidence type="ECO:0000313" key="3">
    <source>
        <dbReference type="Proteomes" id="UP000272117"/>
    </source>
</evidence>
<dbReference type="AlphaFoldDB" id="A0A3M9MPV8"/>
<keyword evidence="3" id="KW-1185">Reference proteome</keyword>
<sequence>MEVKVRVPLKADIIYQGFTVTVAPNGQTWSINQLGAYANKSGVYIHHCNGEILYVGKATVGKWGNFGERLRREFQETSSSNSNLYRLLASQLQPIKTVMFDLFDLDMMVGSDSIHLSQERKALMMEQILIGVFEPKGNII</sequence>
<evidence type="ECO:0000313" key="2">
    <source>
        <dbReference type="EMBL" id="RNI26913.1"/>
    </source>
</evidence>